<dbReference type="AlphaFoldDB" id="A0A8J3H2F0"/>
<proteinExistence type="predicted"/>
<dbReference type="PANTHER" id="PTHR43245">
    <property type="entry name" value="BIFUNCTIONAL POLYMYXIN RESISTANCE PROTEIN ARNA"/>
    <property type="match status" value="1"/>
</dbReference>
<dbReference type="Proteomes" id="UP000611500">
    <property type="component" value="Unassembled WGS sequence"/>
</dbReference>
<dbReference type="InterPro" id="IPR050177">
    <property type="entry name" value="Lipid_A_modif_metabolic_enz"/>
</dbReference>
<dbReference type="SUPFAM" id="SSF51735">
    <property type="entry name" value="NAD(P)-binding Rossmann-fold domains"/>
    <property type="match status" value="1"/>
</dbReference>
<dbReference type="InterPro" id="IPR001509">
    <property type="entry name" value="Epimerase_deHydtase"/>
</dbReference>
<keyword evidence="3" id="KW-1185">Reference proteome</keyword>
<gene>
    <name evidence="2" type="ORF">GCM10010961_01670</name>
</gene>
<sequence>MKILVIGGCGFIGSHIVDALCARGLSLRVLDRSPERFRPQLPGVEYLLHDLTRAPLPPGALADVGTVVHLASTTVPATSNQDPGLDIAENLIPTVRLIEAMRQRGTRRLIFLSSGGTVYGVPERDPIPEDHPLNPISSYGIVKLAVEKYLYMEQQLHGLDYVALRASNPYGPRQGRSGVQGVIGTYLRRHLHDEPIEVWGDGSVVRDFLHVTDLAELCARAVLSTRTGVFNAGSGEGTSIARIVELIGRIVGRETAPVFRPGRSFDVPRVVLDVRRAAESFGWQPQIPLSQGIEDTWAWVRQQEEL</sequence>
<dbReference type="PANTHER" id="PTHR43245:SF13">
    <property type="entry name" value="UDP-D-APIOSE_UDP-D-XYLOSE SYNTHASE 2"/>
    <property type="match status" value="1"/>
</dbReference>
<dbReference type="RefSeq" id="WP_028091945.1">
    <property type="nucleotide sequence ID" value="NZ_BNAP01000001.1"/>
</dbReference>
<dbReference type="Pfam" id="PF01370">
    <property type="entry name" value="Epimerase"/>
    <property type="match status" value="1"/>
</dbReference>
<reference evidence="2" key="1">
    <citation type="journal article" date="2014" name="Int. J. Syst. Evol. Microbiol.">
        <title>Complete genome sequence of Corynebacterium casei LMG S-19264T (=DSM 44701T), isolated from a smear-ripened cheese.</title>
        <authorList>
            <consortium name="US DOE Joint Genome Institute (JGI-PGF)"/>
            <person name="Walter F."/>
            <person name="Albersmeier A."/>
            <person name="Kalinowski J."/>
            <person name="Ruckert C."/>
        </authorList>
    </citation>
    <scope>NUCLEOTIDE SEQUENCE</scope>
    <source>
        <strain evidence="2">CGMCC 1.7081</strain>
    </source>
</reference>
<reference evidence="2" key="2">
    <citation type="submission" date="2020-09" db="EMBL/GenBank/DDBJ databases">
        <authorList>
            <person name="Sun Q."/>
            <person name="Zhou Y."/>
        </authorList>
    </citation>
    <scope>NUCLEOTIDE SEQUENCE</scope>
    <source>
        <strain evidence="2">CGMCC 1.7081</strain>
    </source>
</reference>
<dbReference type="Gene3D" id="3.90.25.10">
    <property type="entry name" value="UDP-galactose 4-epimerase, domain 1"/>
    <property type="match status" value="1"/>
</dbReference>
<name>A0A8J3H2F0_9RHOB</name>
<evidence type="ECO:0000259" key="1">
    <source>
        <dbReference type="Pfam" id="PF01370"/>
    </source>
</evidence>
<accession>A0A8J3H2F0</accession>
<comment type="caution">
    <text evidence="2">The sequence shown here is derived from an EMBL/GenBank/DDBJ whole genome shotgun (WGS) entry which is preliminary data.</text>
</comment>
<protein>
    <submittedName>
        <fullName evidence="2">NAD-dependent dehydratase</fullName>
    </submittedName>
</protein>
<feature type="domain" description="NAD-dependent epimerase/dehydratase" evidence="1">
    <location>
        <begin position="3"/>
        <end position="233"/>
    </location>
</feature>
<dbReference type="Gene3D" id="3.40.50.720">
    <property type="entry name" value="NAD(P)-binding Rossmann-like Domain"/>
    <property type="match status" value="1"/>
</dbReference>
<evidence type="ECO:0000313" key="2">
    <source>
        <dbReference type="EMBL" id="GHG79530.1"/>
    </source>
</evidence>
<organism evidence="2 3">
    <name type="scientific">Pseudodonghicola xiamenensis</name>
    <dbReference type="NCBI Taxonomy" id="337702"/>
    <lineage>
        <taxon>Bacteria</taxon>
        <taxon>Pseudomonadati</taxon>
        <taxon>Pseudomonadota</taxon>
        <taxon>Alphaproteobacteria</taxon>
        <taxon>Rhodobacterales</taxon>
        <taxon>Paracoccaceae</taxon>
        <taxon>Pseudodonghicola</taxon>
    </lineage>
</organism>
<dbReference type="InterPro" id="IPR036291">
    <property type="entry name" value="NAD(P)-bd_dom_sf"/>
</dbReference>
<dbReference type="EMBL" id="BNAP01000001">
    <property type="protein sequence ID" value="GHG79530.1"/>
    <property type="molecule type" value="Genomic_DNA"/>
</dbReference>
<evidence type="ECO:0000313" key="3">
    <source>
        <dbReference type="Proteomes" id="UP000611500"/>
    </source>
</evidence>